<keyword evidence="4" id="KW-1185">Reference proteome</keyword>
<feature type="domain" description="SWIM-type" evidence="2">
    <location>
        <begin position="496"/>
        <end position="532"/>
    </location>
</feature>
<keyword evidence="1" id="KW-0862">Zinc</keyword>
<evidence type="ECO:0000313" key="3">
    <source>
        <dbReference type="EMBL" id="KAD4585529.1"/>
    </source>
</evidence>
<organism evidence="3 4">
    <name type="scientific">Mikania micrantha</name>
    <name type="common">bitter vine</name>
    <dbReference type="NCBI Taxonomy" id="192012"/>
    <lineage>
        <taxon>Eukaryota</taxon>
        <taxon>Viridiplantae</taxon>
        <taxon>Streptophyta</taxon>
        <taxon>Embryophyta</taxon>
        <taxon>Tracheophyta</taxon>
        <taxon>Spermatophyta</taxon>
        <taxon>Magnoliopsida</taxon>
        <taxon>eudicotyledons</taxon>
        <taxon>Gunneridae</taxon>
        <taxon>Pentapetalae</taxon>
        <taxon>asterids</taxon>
        <taxon>campanulids</taxon>
        <taxon>Asterales</taxon>
        <taxon>Asteraceae</taxon>
        <taxon>Asteroideae</taxon>
        <taxon>Heliantheae alliance</taxon>
        <taxon>Eupatorieae</taxon>
        <taxon>Mikania</taxon>
    </lineage>
</organism>
<dbReference type="OrthoDB" id="2402896at2759"/>
<gene>
    <name evidence="3" type="ORF">E3N88_23130</name>
</gene>
<sequence>MGEGDQPLILTNCSLEETANLLSPVVREEQPEPLDVDNFGILTDDSPLRYIGFDQQGYHSSLVYQTPNGSRYWCPDVSSDFKPVVGKIYLSWDEVYKMYETYGEMSGFQIRVAGYKKWKGEITHRVLVCNKAGKPRGKMIDSVHPASMFGARSSCFKVTGCKALIRLRGIKGTTNYELYEFSENHNHELVSSENMDLTRKGKHLNFDDLHFVHAMSLNRVGATVAHRLQTSLKGGHHNMRGTRNSYKNVSRDIRMFIGERDVQLVLKKLEDRAKNLHNFSFEVYHFEGVLQAIFWADDVSKLSYQLFGDVIAFDATYSTNKLHKLVWNVYISTATFEEKWHNLMAEYALGNHIWLNEMFSIRELWVPCYFRDIPMCCLMKTTSCCESSNSMFKVTSGSTNTLVQFLMCFDTAIDNQRYNQRLVDFKSKSTTCVFKTGLELEVHAAKIYTQTIFKDVQKEIYKCMINCFITNVDLVENFKVFTVSHMDNRSDFVNHFKVSVYMLEHSYECSCMGFTRVGYLCRHIFCVFRLHQIKNIPDRYISNRWRKLSLPSRVYSISQRLSVDNSEVSVLRNEVADCLNECVDHLAFNVDGLSSFHQKMKDLKRELVDNFPASSTSKKKKQCVIEHLVGQHDDETIDLLPPHGIRNKGCGTNRRLVGPGEKAIENSKKNPRMCRSCNQLTFHDSRNCKKKPGVGNQHLKSRFSTDDLCFFGLP</sequence>
<dbReference type="PANTHER" id="PTHR47718">
    <property type="entry name" value="OS01G0519700 PROTEIN"/>
    <property type="match status" value="1"/>
</dbReference>
<dbReference type="GO" id="GO:0008270">
    <property type="term" value="F:zinc ion binding"/>
    <property type="evidence" value="ECO:0007669"/>
    <property type="project" value="UniProtKB-KW"/>
</dbReference>
<protein>
    <recommendedName>
        <fullName evidence="2">SWIM-type domain-containing protein</fullName>
    </recommendedName>
</protein>
<dbReference type="AlphaFoldDB" id="A0A5N6NDJ5"/>
<dbReference type="PANTHER" id="PTHR47718:SF12">
    <property type="entry name" value="PROTEIN FAR1-RELATED SEQUENCE"/>
    <property type="match status" value="1"/>
</dbReference>
<accession>A0A5N6NDJ5</accession>
<comment type="caution">
    <text evidence="3">The sequence shown here is derived from an EMBL/GenBank/DDBJ whole genome shotgun (WGS) entry which is preliminary data.</text>
</comment>
<evidence type="ECO:0000259" key="2">
    <source>
        <dbReference type="PROSITE" id="PS50966"/>
    </source>
</evidence>
<keyword evidence="1" id="KW-0479">Metal-binding</keyword>
<reference evidence="3 4" key="1">
    <citation type="submission" date="2019-05" db="EMBL/GenBank/DDBJ databases">
        <title>Mikania micrantha, genome provides insights into the molecular mechanism of rapid growth.</title>
        <authorList>
            <person name="Liu B."/>
        </authorList>
    </citation>
    <scope>NUCLEOTIDE SEQUENCE [LARGE SCALE GENOMIC DNA]</scope>
    <source>
        <strain evidence="3">NLD-2019</strain>
        <tissue evidence="3">Leaf</tissue>
    </source>
</reference>
<dbReference type="EMBL" id="SZYD01000012">
    <property type="protein sequence ID" value="KAD4585529.1"/>
    <property type="molecule type" value="Genomic_DNA"/>
</dbReference>
<name>A0A5N6NDJ5_9ASTR</name>
<evidence type="ECO:0000313" key="4">
    <source>
        <dbReference type="Proteomes" id="UP000326396"/>
    </source>
</evidence>
<dbReference type="Proteomes" id="UP000326396">
    <property type="component" value="Linkage Group LG2"/>
</dbReference>
<proteinExistence type="predicted"/>
<evidence type="ECO:0000256" key="1">
    <source>
        <dbReference type="PROSITE-ProRule" id="PRU00325"/>
    </source>
</evidence>
<dbReference type="Pfam" id="PF03101">
    <property type="entry name" value="FAR1"/>
    <property type="match status" value="1"/>
</dbReference>
<dbReference type="InterPro" id="IPR004330">
    <property type="entry name" value="FAR1_DNA_bnd_dom"/>
</dbReference>
<dbReference type="PROSITE" id="PS50966">
    <property type="entry name" value="ZF_SWIM"/>
    <property type="match status" value="1"/>
</dbReference>
<keyword evidence="1" id="KW-0863">Zinc-finger</keyword>
<dbReference type="InterPro" id="IPR007527">
    <property type="entry name" value="Znf_SWIM"/>
</dbReference>